<dbReference type="InterPro" id="IPR050452">
    <property type="entry name" value="Metacaspase"/>
</dbReference>
<feature type="chain" id="PRO_5028160113" description="Peptidase C14 caspase domain-containing protein" evidence="1">
    <location>
        <begin position="21"/>
        <end position="417"/>
    </location>
</feature>
<dbReference type="EMBL" id="CACVAR010000392">
    <property type="protein sequence ID" value="CAA6825647.1"/>
    <property type="molecule type" value="Genomic_DNA"/>
</dbReference>
<dbReference type="InterPro" id="IPR011600">
    <property type="entry name" value="Pept_C14_caspase"/>
</dbReference>
<accession>A0A6S6U5U5</accession>
<name>A0A6S6U5U5_9BACT</name>
<evidence type="ECO:0000259" key="2">
    <source>
        <dbReference type="Pfam" id="PF00656"/>
    </source>
</evidence>
<dbReference type="SUPFAM" id="SSF52129">
    <property type="entry name" value="Caspase-like"/>
    <property type="match status" value="1"/>
</dbReference>
<dbReference type="GO" id="GO:0006508">
    <property type="term" value="P:proteolysis"/>
    <property type="evidence" value="ECO:0007669"/>
    <property type="project" value="InterPro"/>
</dbReference>
<dbReference type="PANTHER" id="PTHR48104">
    <property type="entry name" value="METACASPASE-4"/>
    <property type="match status" value="1"/>
</dbReference>
<sequence>MLKKIILLLTLCISILPAQMHSLVIGVNNGNLIGAENDAVAMNQLLANKGVQYRQQLYGTNATAKNIIDAFQKIVDNAKENDWVYLFFSGHGSSPFDPGNIHKPQLKKRLEGTGALLTGDNQYLVIKESLAPLFRTLDVNNVRTVVIFDACFSGSAYKNVFNSPSNLPFYTPKPTRRGTYPYEHLIYLSSTTYSDYASESSIDKRGYFSMAITRCLANNHKRNSINSCLYDIKNNDGKLPQKPIILPKNNFTVFPSYTKDIRISPTHFSLKEQLFNLATPSKDFQLYAQNSQGITSKNYPIGEKFSIHLESKRAGYFVLFKMGESNRLELSYPNNQKMPYVNANTNKKILALTSTSPVGEEMLSAFVVNKSTALALQKLYNQTNGELSKVADIKKAMNLIESNQIVGSKLLWVSREM</sequence>
<dbReference type="Pfam" id="PF00656">
    <property type="entry name" value="Peptidase_C14"/>
    <property type="match status" value="1"/>
</dbReference>
<feature type="signal peptide" evidence="1">
    <location>
        <begin position="1"/>
        <end position="20"/>
    </location>
</feature>
<dbReference type="GO" id="GO:0005737">
    <property type="term" value="C:cytoplasm"/>
    <property type="evidence" value="ECO:0007669"/>
    <property type="project" value="TreeGrafter"/>
</dbReference>
<organism evidence="3">
    <name type="scientific">uncultured Sulfurovum sp</name>
    <dbReference type="NCBI Taxonomy" id="269237"/>
    <lineage>
        <taxon>Bacteria</taxon>
        <taxon>Pseudomonadati</taxon>
        <taxon>Campylobacterota</taxon>
        <taxon>Epsilonproteobacteria</taxon>
        <taxon>Campylobacterales</taxon>
        <taxon>Sulfurovaceae</taxon>
        <taxon>Sulfurovum</taxon>
        <taxon>environmental samples</taxon>
    </lineage>
</organism>
<dbReference type="AlphaFoldDB" id="A0A6S6U5U5"/>
<dbReference type="GO" id="GO:0004197">
    <property type="term" value="F:cysteine-type endopeptidase activity"/>
    <property type="evidence" value="ECO:0007669"/>
    <property type="project" value="InterPro"/>
</dbReference>
<gene>
    <name evidence="3" type="ORF">HELGO_WM25784</name>
</gene>
<reference evidence="3" key="1">
    <citation type="submission" date="2020-01" db="EMBL/GenBank/DDBJ databases">
        <authorList>
            <person name="Meier V. D."/>
            <person name="Meier V D."/>
        </authorList>
    </citation>
    <scope>NUCLEOTIDE SEQUENCE</scope>
    <source>
        <strain evidence="3">HLG_WM_MAG_03</strain>
    </source>
</reference>
<dbReference type="PANTHER" id="PTHR48104:SF30">
    <property type="entry name" value="METACASPASE-1"/>
    <property type="match status" value="1"/>
</dbReference>
<evidence type="ECO:0000313" key="3">
    <source>
        <dbReference type="EMBL" id="CAA6825647.1"/>
    </source>
</evidence>
<proteinExistence type="predicted"/>
<dbReference type="Gene3D" id="3.40.50.1460">
    <property type="match status" value="1"/>
</dbReference>
<evidence type="ECO:0000256" key="1">
    <source>
        <dbReference type="SAM" id="SignalP"/>
    </source>
</evidence>
<keyword evidence="1" id="KW-0732">Signal</keyword>
<dbReference type="InterPro" id="IPR029030">
    <property type="entry name" value="Caspase-like_dom_sf"/>
</dbReference>
<protein>
    <recommendedName>
        <fullName evidence="2">Peptidase C14 caspase domain-containing protein</fullName>
    </recommendedName>
</protein>
<feature type="domain" description="Peptidase C14 caspase" evidence="2">
    <location>
        <begin position="22"/>
        <end position="231"/>
    </location>
</feature>